<dbReference type="InterPro" id="IPR036913">
    <property type="entry name" value="YegP-like_sf"/>
</dbReference>
<evidence type="ECO:0000256" key="1">
    <source>
        <dbReference type="ARBA" id="ARBA00007576"/>
    </source>
</evidence>
<dbReference type="InterPro" id="IPR051141">
    <property type="entry name" value="UPF0339_domain"/>
</dbReference>
<dbReference type="InterPro" id="IPR010879">
    <property type="entry name" value="DUF1508"/>
</dbReference>
<dbReference type="EMBL" id="SMCR01000014">
    <property type="protein sequence ID" value="TCV91919.1"/>
    <property type="molecule type" value="Genomic_DNA"/>
</dbReference>
<dbReference type="Proteomes" id="UP000295719">
    <property type="component" value="Unassembled WGS sequence"/>
</dbReference>
<dbReference type="Gene3D" id="2.30.29.80">
    <property type="match status" value="1"/>
</dbReference>
<feature type="domain" description="DUF1508" evidence="2">
    <location>
        <begin position="62"/>
        <end position="109"/>
    </location>
</feature>
<dbReference type="PANTHER" id="PTHR40606">
    <property type="match status" value="1"/>
</dbReference>
<evidence type="ECO:0000259" key="2">
    <source>
        <dbReference type="Pfam" id="PF07411"/>
    </source>
</evidence>
<sequence length="112" mass="12880">MSHVYYELKKVRNGHFLFKLRGSAGEIIFFSEVYSSKASAEHAISYVRYSAPDETTYELRHDSHERPYFILKSKDEQIIGHSDPYSCESAARKAIKTAMQCAVTPEIKDLTR</sequence>
<reference evidence="3 4" key="1">
    <citation type="submission" date="2019-03" db="EMBL/GenBank/DDBJ databases">
        <title>Genomic Encyclopedia of Type Strains, Phase IV (KMG-IV): sequencing the most valuable type-strain genomes for metagenomic binning, comparative biology and taxonomic classification.</title>
        <authorList>
            <person name="Goeker M."/>
        </authorList>
    </citation>
    <scope>NUCLEOTIDE SEQUENCE [LARGE SCALE GENOMIC DNA]</scope>
    <source>
        <strain evidence="3 4">DSM 19580</strain>
    </source>
</reference>
<protein>
    <recommendedName>
        <fullName evidence="2">DUF1508 domain-containing protein</fullName>
    </recommendedName>
</protein>
<comment type="similarity">
    <text evidence="1">Belongs to the UPF0339 family. Duplicated subfamily.</text>
</comment>
<keyword evidence="4" id="KW-1185">Reference proteome</keyword>
<name>A0A4V2W3H1_9GAMM</name>
<organism evidence="3 4">
    <name type="scientific">Biostraticola tofi</name>
    <dbReference type="NCBI Taxonomy" id="466109"/>
    <lineage>
        <taxon>Bacteria</taxon>
        <taxon>Pseudomonadati</taxon>
        <taxon>Pseudomonadota</taxon>
        <taxon>Gammaproteobacteria</taxon>
        <taxon>Enterobacterales</taxon>
        <taxon>Bruguierivoracaceae</taxon>
        <taxon>Biostraticola</taxon>
    </lineage>
</organism>
<dbReference type="Pfam" id="PF07411">
    <property type="entry name" value="DUF1508"/>
    <property type="match status" value="2"/>
</dbReference>
<proteinExistence type="inferred from homology"/>
<dbReference type="AlphaFoldDB" id="A0A4V2W3H1"/>
<dbReference type="SUPFAM" id="SSF160113">
    <property type="entry name" value="YegP-like"/>
    <property type="match status" value="2"/>
</dbReference>
<evidence type="ECO:0000313" key="4">
    <source>
        <dbReference type="Proteomes" id="UP000295719"/>
    </source>
</evidence>
<dbReference type="OrthoDB" id="9802792at2"/>
<dbReference type="RefSeq" id="WP_131867568.1">
    <property type="nucleotide sequence ID" value="NZ_SMCR01000014.1"/>
</dbReference>
<feature type="domain" description="DUF1508" evidence="2">
    <location>
        <begin position="13"/>
        <end position="58"/>
    </location>
</feature>
<evidence type="ECO:0000313" key="3">
    <source>
        <dbReference type="EMBL" id="TCV91919.1"/>
    </source>
</evidence>
<accession>A0A4V2W3H1</accession>
<comment type="caution">
    <text evidence="3">The sequence shown here is derived from an EMBL/GenBank/DDBJ whole genome shotgun (WGS) entry which is preliminary data.</text>
</comment>
<gene>
    <name evidence="3" type="ORF">EDC52_11426</name>
</gene>
<dbReference type="PANTHER" id="PTHR40606:SF1">
    <property type="entry name" value="UPF0339 PROTEIN YEGP"/>
    <property type="match status" value="1"/>
</dbReference>